<comment type="caution">
    <text evidence="6">The sequence shown here is derived from an EMBL/GenBank/DDBJ whole genome shotgun (WGS) entry which is preliminary data.</text>
</comment>
<evidence type="ECO:0000256" key="1">
    <source>
        <dbReference type="ARBA" id="ARBA00001974"/>
    </source>
</evidence>
<dbReference type="Gene3D" id="3.30.465.10">
    <property type="match status" value="1"/>
</dbReference>
<keyword evidence="7" id="KW-1185">Reference proteome</keyword>
<reference evidence="6 7" key="1">
    <citation type="submission" date="2019-01" db="EMBL/GenBank/DDBJ databases">
        <title>Genome sequences of Streptomyces and Rhizobium isolates collected from root and soil.</title>
        <authorList>
            <person name="Chhettri S."/>
            <person name="Sevigny J.L."/>
            <person name="Sen A."/>
            <person name="Ennis N."/>
            <person name="Tisa L."/>
        </authorList>
    </citation>
    <scope>NUCLEOTIDE SEQUENCE [LARGE SCALE GENOMIC DNA]</scope>
    <source>
        <strain evidence="6 7">San01</strain>
    </source>
</reference>
<dbReference type="InterPro" id="IPR016167">
    <property type="entry name" value="FAD-bd_PCMH_sub1"/>
</dbReference>
<comment type="cofactor">
    <cofactor evidence="1">
        <name>FAD</name>
        <dbReference type="ChEBI" id="CHEBI:57692"/>
    </cofactor>
</comment>
<dbReference type="PANTHER" id="PTHR43716">
    <property type="entry name" value="D-2-HYDROXYGLUTARATE DEHYDROGENASE, MITOCHONDRIAL"/>
    <property type="match status" value="1"/>
</dbReference>
<organism evidence="6 7">
    <name type="scientific">Streptomyces antnestii</name>
    <dbReference type="NCBI Taxonomy" id="2494256"/>
    <lineage>
        <taxon>Bacteria</taxon>
        <taxon>Bacillati</taxon>
        <taxon>Actinomycetota</taxon>
        <taxon>Actinomycetes</taxon>
        <taxon>Kitasatosporales</taxon>
        <taxon>Streptomycetaceae</taxon>
        <taxon>Streptomyces</taxon>
    </lineage>
</organism>
<dbReference type="Gene3D" id="3.30.70.2190">
    <property type="match status" value="1"/>
</dbReference>
<evidence type="ECO:0000256" key="2">
    <source>
        <dbReference type="ARBA" id="ARBA00022630"/>
    </source>
</evidence>
<dbReference type="InterPro" id="IPR051264">
    <property type="entry name" value="FAD-oxidored/transferase_4"/>
</dbReference>
<dbReference type="GO" id="GO:0022904">
    <property type="term" value="P:respiratory electron transport chain"/>
    <property type="evidence" value="ECO:0007669"/>
    <property type="project" value="TreeGrafter"/>
</dbReference>
<sequence>MEALVPTAALEELGELVGPAGLLTTASDLARYEHAPNRLSGRAAFVVRPADTAEVAAVLDWAHRHRIRLVPQGANSGLVAAALPDGTGVLSTERLRGRFDVDVTGRTLVVSAGWNLDEINERLAADGLHLPVEVGSSPSAGGMVSTNTAGSHLIKYGDVRSRVLGLRAAVPDSAGTVLDLLRPLRKRNEGLDLKQVFIGTAGAYGVVTEAAFELAPLPASRAAAWLAVPEQHLLDVLTDLESRCGPALSAYEVVSPTAVRLLADHFPQLTHRVPDSGGFLVLVEVAAADDQADDLLTSGLEAATDRGLLTDARVGPAHHMWEVRHAIPEITERMDPVLSLDLAVPRSCIAACRADVVAQLALAYPHIEPIELGHYGDGGIHLILPLPEDIAADRDAVNALRMFVYDIVVHRHGGTFSAEHGIGPKNYDAYLRYVPEQVRMVAGALKSHFDPRDVLGSVSLR</sequence>
<dbReference type="PROSITE" id="PS51387">
    <property type="entry name" value="FAD_PCMH"/>
    <property type="match status" value="1"/>
</dbReference>
<dbReference type="InterPro" id="IPR004113">
    <property type="entry name" value="FAD-bd_oxidored_4_C"/>
</dbReference>
<protein>
    <submittedName>
        <fullName evidence="6">FAD-binding oxidoreductase</fullName>
    </submittedName>
</protein>
<evidence type="ECO:0000259" key="5">
    <source>
        <dbReference type="PROSITE" id="PS51387"/>
    </source>
</evidence>
<dbReference type="Pfam" id="PF01565">
    <property type="entry name" value="FAD_binding_4"/>
    <property type="match status" value="1"/>
</dbReference>
<dbReference type="GO" id="GO:0071949">
    <property type="term" value="F:FAD binding"/>
    <property type="evidence" value="ECO:0007669"/>
    <property type="project" value="InterPro"/>
</dbReference>
<dbReference type="InterPro" id="IPR016164">
    <property type="entry name" value="FAD-linked_Oxase-like_C"/>
</dbReference>
<dbReference type="InterPro" id="IPR006094">
    <property type="entry name" value="Oxid_FAD_bind_N"/>
</dbReference>
<dbReference type="Pfam" id="PF02913">
    <property type="entry name" value="FAD-oxidase_C"/>
    <property type="match status" value="1"/>
</dbReference>
<gene>
    <name evidence="6" type="ORF">EOT10_04270</name>
</gene>
<accession>A0A3S2Z573</accession>
<dbReference type="OrthoDB" id="9811557at2"/>
<evidence type="ECO:0000256" key="3">
    <source>
        <dbReference type="ARBA" id="ARBA00022827"/>
    </source>
</evidence>
<dbReference type="Gene3D" id="3.30.70.2740">
    <property type="match status" value="1"/>
</dbReference>
<evidence type="ECO:0000256" key="4">
    <source>
        <dbReference type="ARBA" id="ARBA00023002"/>
    </source>
</evidence>
<dbReference type="Gene3D" id="3.30.43.10">
    <property type="entry name" value="Uridine Diphospho-n-acetylenolpyruvylglucosamine Reductase, domain 2"/>
    <property type="match status" value="1"/>
</dbReference>
<dbReference type="InterPro" id="IPR036318">
    <property type="entry name" value="FAD-bd_PCMH-like_sf"/>
</dbReference>
<proteinExistence type="predicted"/>
<keyword evidence="2" id="KW-0285">Flavoprotein</keyword>
<dbReference type="SUPFAM" id="SSF55103">
    <property type="entry name" value="FAD-linked oxidases, C-terminal domain"/>
    <property type="match status" value="1"/>
</dbReference>
<keyword evidence="4" id="KW-0560">Oxidoreductase</keyword>
<evidence type="ECO:0000313" key="6">
    <source>
        <dbReference type="EMBL" id="RVU29052.1"/>
    </source>
</evidence>
<dbReference type="PANTHER" id="PTHR43716:SF1">
    <property type="entry name" value="D-2-HYDROXYGLUTARATE DEHYDROGENASE, MITOCHONDRIAL"/>
    <property type="match status" value="1"/>
</dbReference>
<dbReference type="InterPro" id="IPR016169">
    <property type="entry name" value="FAD-bd_PCMH_sub2"/>
</dbReference>
<dbReference type="EMBL" id="RZYA01000001">
    <property type="protein sequence ID" value="RVU29052.1"/>
    <property type="molecule type" value="Genomic_DNA"/>
</dbReference>
<evidence type="ECO:0000313" key="7">
    <source>
        <dbReference type="Proteomes" id="UP000283128"/>
    </source>
</evidence>
<name>A0A3S2Z573_9ACTN</name>
<dbReference type="Proteomes" id="UP000283128">
    <property type="component" value="Unassembled WGS sequence"/>
</dbReference>
<feature type="domain" description="FAD-binding PCMH-type" evidence="5">
    <location>
        <begin position="39"/>
        <end position="217"/>
    </location>
</feature>
<dbReference type="GO" id="GO:0016491">
    <property type="term" value="F:oxidoreductase activity"/>
    <property type="evidence" value="ECO:0007669"/>
    <property type="project" value="UniProtKB-KW"/>
</dbReference>
<dbReference type="AlphaFoldDB" id="A0A3S2Z573"/>
<dbReference type="SUPFAM" id="SSF56176">
    <property type="entry name" value="FAD-binding/transporter-associated domain-like"/>
    <property type="match status" value="1"/>
</dbReference>
<keyword evidence="3" id="KW-0274">FAD</keyword>
<dbReference type="InterPro" id="IPR016166">
    <property type="entry name" value="FAD-bd_PCMH"/>
</dbReference>